<evidence type="ECO:0000256" key="1">
    <source>
        <dbReference type="SAM" id="MobiDB-lite"/>
    </source>
</evidence>
<dbReference type="Proteomes" id="UP001066276">
    <property type="component" value="Chromosome 4_2"/>
</dbReference>
<feature type="region of interest" description="Disordered" evidence="1">
    <location>
        <begin position="1"/>
        <end position="39"/>
    </location>
</feature>
<reference evidence="2" key="1">
    <citation type="journal article" date="2022" name="bioRxiv">
        <title>Sequencing and chromosome-scale assembly of the giantPleurodeles waltlgenome.</title>
        <authorList>
            <person name="Brown T."/>
            <person name="Elewa A."/>
            <person name="Iarovenko S."/>
            <person name="Subramanian E."/>
            <person name="Araus A.J."/>
            <person name="Petzold A."/>
            <person name="Susuki M."/>
            <person name="Suzuki K.-i.T."/>
            <person name="Hayashi T."/>
            <person name="Toyoda A."/>
            <person name="Oliveira C."/>
            <person name="Osipova E."/>
            <person name="Leigh N.D."/>
            <person name="Simon A."/>
            <person name="Yun M.H."/>
        </authorList>
    </citation>
    <scope>NUCLEOTIDE SEQUENCE</scope>
    <source>
        <strain evidence="2">20211129_DDA</strain>
        <tissue evidence="2">Liver</tissue>
    </source>
</reference>
<feature type="region of interest" description="Disordered" evidence="1">
    <location>
        <begin position="60"/>
        <end position="118"/>
    </location>
</feature>
<organism evidence="2 3">
    <name type="scientific">Pleurodeles waltl</name>
    <name type="common">Iberian ribbed newt</name>
    <dbReference type="NCBI Taxonomy" id="8319"/>
    <lineage>
        <taxon>Eukaryota</taxon>
        <taxon>Metazoa</taxon>
        <taxon>Chordata</taxon>
        <taxon>Craniata</taxon>
        <taxon>Vertebrata</taxon>
        <taxon>Euteleostomi</taxon>
        <taxon>Amphibia</taxon>
        <taxon>Batrachia</taxon>
        <taxon>Caudata</taxon>
        <taxon>Salamandroidea</taxon>
        <taxon>Salamandridae</taxon>
        <taxon>Pleurodelinae</taxon>
        <taxon>Pleurodeles</taxon>
    </lineage>
</organism>
<sequence length="118" mass="12501">MQGSAETTAIGLESGRVAAETSQPQQAPPEDPGITGEEGVTEIARDADLGCEGCEKLLRENLGSLRLQRTPGHGSRAGERRGNPREELDHDDEASEEKACGRGLGMAAQSEEEQRDSA</sequence>
<dbReference type="AlphaFoldDB" id="A0AAV7SP95"/>
<evidence type="ECO:0000313" key="2">
    <source>
        <dbReference type="EMBL" id="KAJ1165836.1"/>
    </source>
</evidence>
<name>A0AAV7SP95_PLEWA</name>
<feature type="compositionally biased region" description="Basic and acidic residues" evidence="1">
    <location>
        <begin position="76"/>
        <end position="88"/>
    </location>
</feature>
<evidence type="ECO:0000313" key="3">
    <source>
        <dbReference type="Proteomes" id="UP001066276"/>
    </source>
</evidence>
<comment type="caution">
    <text evidence="2">The sequence shown here is derived from an EMBL/GenBank/DDBJ whole genome shotgun (WGS) entry which is preliminary data.</text>
</comment>
<dbReference type="EMBL" id="JANPWB010000008">
    <property type="protein sequence ID" value="KAJ1165836.1"/>
    <property type="molecule type" value="Genomic_DNA"/>
</dbReference>
<accession>A0AAV7SP95</accession>
<gene>
    <name evidence="2" type="ORF">NDU88_006253</name>
</gene>
<protein>
    <submittedName>
        <fullName evidence="2">Uncharacterized protein</fullName>
    </submittedName>
</protein>
<keyword evidence="3" id="KW-1185">Reference proteome</keyword>
<proteinExistence type="predicted"/>